<accession>A0AAW1L6V1</accession>
<evidence type="ECO:0000256" key="1">
    <source>
        <dbReference type="SAM" id="Coils"/>
    </source>
</evidence>
<evidence type="ECO:0000256" key="2">
    <source>
        <dbReference type="SAM" id="MobiDB-lite"/>
    </source>
</evidence>
<feature type="region of interest" description="Disordered" evidence="2">
    <location>
        <begin position="221"/>
        <end position="244"/>
    </location>
</feature>
<keyword evidence="4" id="KW-1185">Reference proteome</keyword>
<proteinExistence type="predicted"/>
<feature type="coiled-coil region" evidence="1">
    <location>
        <begin position="622"/>
        <end position="649"/>
    </location>
</feature>
<feature type="region of interest" description="Disordered" evidence="2">
    <location>
        <begin position="650"/>
        <end position="670"/>
    </location>
</feature>
<feature type="region of interest" description="Disordered" evidence="2">
    <location>
        <begin position="36"/>
        <end position="99"/>
    </location>
</feature>
<name>A0AAW1L6V1_POPJA</name>
<comment type="caution">
    <text evidence="3">The sequence shown here is derived from an EMBL/GenBank/DDBJ whole genome shotgun (WGS) entry which is preliminary data.</text>
</comment>
<sequence>MSRKIIIPKGLVNPNETTVIEIPEELSEERELIASPALCPQDCNRHTQSGTNYGDSDRTSRSPSFRQPQASFDSHDFGRTYSGSRPSTETIEEYEETTHSAPCGTSKVVKKTSKTFMKQPMPKAPCGNTFTKTPELNKSRPVCPALQPISPSVPPPQAMYNSRGCGVGGRTVNLGRAKPQSPRSGPQATSREPGFIETTESYMETNDGTSRVVQKNSKIIKRGMDYPGGSGGQAANRTYARSPDQNRTRDMTVFHPTITSTPFDIEYSSIYDSSLVELSTETSGSSSGYYEPGKTYNFPYANTGRSASPNSAAGRTYNMRSQNTCPGMSSRMFSASRGRPESLSIGAPQATSTPQPNLTYSDCVDSSLFRSNSFDPNTFGMTNSNSAAGATFNYGRTHIIPPGSAPAGRTYNMGQTHNVCPGIAARGTNVGKTRSSNPIHSIGAPQATSTPQGNFTYTQLVDSSLFRSHSFEPSSFGTISSSYPDSGAMLGRTYNAGKTQNICPGAKQGSQSYTKITKRSSKTFDRPPIRSNDIGTLGTAYMNSTRPSCVNGCPNSQRTYSKPQSSAANQTRVITKKTSKTTMKSSVNDGARTRTIHEVTSVESTTEGANASATSDIEQRLAEMENIERSQLAAELRNYQDARRNLMTNTTYNLGDTGSRCDSKCPSKNK</sequence>
<feature type="compositionally biased region" description="Polar residues" evidence="2">
    <location>
        <begin position="61"/>
        <end position="72"/>
    </location>
</feature>
<gene>
    <name evidence="3" type="ORF">QE152_g15742</name>
</gene>
<evidence type="ECO:0000313" key="4">
    <source>
        <dbReference type="Proteomes" id="UP001458880"/>
    </source>
</evidence>
<protein>
    <submittedName>
        <fullName evidence="3">Uncharacterized protein</fullName>
    </submittedName>
</protein>
<feature type="compositionally biased region" description="Polar residues" evidence="2">
    <location>
        <begin position="349"/>
        <end position="358"/>
    </location>
</feature>
<organism evidence="3 4">
    <name type="scientific">Popillia japonica</name>
    <name type="common">Japanese beetle</name>
    <dbReference type="NCBI Taxonomy" id="7064"/>
    <lineage>
        <taxon>Eukaryota</taxon>
        <taxon>Metazoa</taxon>
        <taxon>Ecdysozoa</taxon>
        <taxon>Arthropoda</taxon>
        <taxon>Hexapoda</taxon>
        <taxon>Insecta</taxon>
        <taxon>Pterygota</taxon>
        <taxon>Neoptera</taxon>
        <taxon>Endopterygota</taxon>
        <taxon>Coleoptera</taxon>
        <taxon>Polyphaga</taxon>
        <taxon>Scarabaeiformia</taxon>
        <taxon>Scarabaeidae</taxon>
        <taxon>Rutelinae</taxon>
        <taxon>Popillia</taxon>
    </lineage>
</organism>
<feature type="region of interest" description="Disordered" evidence="2">
    <location>
        <begin position="333"/>
        <end position="358"/>
    </location>
</feature>
<feature type="region of interest" description="Disordered" evidence="2">
    <location>
        <begin position="175"/>
        <end position="197"/>
    </location>
</feature>
<dbReference type="EMBL" id="JASPKY010000157">
    <property type="protein sequence ID" value="KAK9729847.1"/>
    <property type="molecule type" value="Genomic_DNA"/>
</dbReference>
<evidence type="ECO:0000313" key="3">
    <source>
        <dbReference type="EMBL" id="KAK9729847.1"/>
    </source>
</evidence>
<dbReference type="AlphaFoldDB" id="A0AAW1L6V1"/>
<dbReference type="Proteomes" id="UP001458880">
    <property type="component" value="Unassembled WGS sequence"/>
</dbReference>
<feature type="compositionally biased region" description="Polar residues" evidence="2">
    <location>
        <begin position="506"/>
        <end position="515"/>
    </location>
</feature>
<feature type="compositionally biased region" description="Basic and acidic residues" evidence="2">
    <location>
        <begin position="659"/>
        <end position="670"/>
    </location>
</feature>
<feature type="region of interest" description="Disordered" evidence="2">
    <location>
        <begin position="506"/>
        <end position="536"/>
    </location>
</feature>
<reference evidence="3 4" key="1">
    <citation type="journal article" date="2024" name="BMC Genomics">
        <title>De novo assembly and annotation of Popillia japonica's genome with initial clues to its potential as an invasive pest.</title>
        <authorList>
            <person name="Cucini C."/>
            <person name="Boschi S."/>
            <person name="Funari R."/>
            <person name="Cardaioli E."/>
            <person name="Iannotti N."/>
            <person name="Marturano G."/>
            <person name="Paoli F."/>
            <person name="Bruttini M."/>
            <person name="Carapelli A."/>
            <person name="Frati F."/>
            <person name="Nardi F."/>
        </authorList>
    </citation>
    <scope>NUCLEOTIDE SEQUENCE [LARGE SCALE GENOMIC DNA]</scope>
    <source>
        <strain evidence="3">DMR45628</strain>
    </source>
</reference>
<feature type="compositionally biased region" description="Polar residues" evidence="2">
    <location>
        <begin position="181"/>
        <end position="190"/>
    </location>
</feature>
<keyword evidence="1" id="KW-0175">Coiled coil</keyword>